<dbReference type="OrthoDB" id="7488569at2759"/>
<evidence type="ECO:0000313" key="1">
    <source>
        <dbReference type="EMBL" id="CAG4989263.1"/>
    </source>
</evidence>
<evidence type="ECO:0000313" key="2">
    <source>
        <dbReference type="Proteomes" id="UP000691718"/>
    </source>
</evidence>
<dbReference type="Proteomes" id="UP000691718">
    <property type="component" value="Unassembled WGS sequence"/>
</dbReference>
<name>A0A8S3WXS5_PARAO</name>
<sequence length="185" mass="21093">MSKAYVYNKYLEIVASLDKTSIGISSWYDLWKYFCLYVVTQKQKTDLCATCQKNVTTLGRMGDLNESEKLKLVEKSKQHLDLVQIERKYYNNVIKGATDSLTDSALTLGPHEPCSYDGVMHYSFDFAQRVHLPHNSQQIGPLYFLTGFKVSLFGVAAEPLKKFVLYVIPEPCATWTPFPNNNNLC</sequence>
<proteinExistence type="predicted"/>
<dbReference type="PANTHER" id="PTHR34415:SF1">
    <property type="entry name" value="INTEGRASE CATALYTIC DOMAIN-CONTAINING PROTEIN"/>
    <property type="match status" value="1"/>
</dbReference>
<gene>
    <name evidence="1" type="ORF">PAPOLLO_LOCUS11781</name>
</gene>
<dbReference type="PANTHER" id="PTHR34415">
    <property type="entry name" value="INTEGRASE CATALYTIC DOMAIN-CONTAINING PROTEIN"/>
    <property type="match status" value="1"/>
</dbReference>
<protein>
    <submittedName>
        <fullName evidence="1">(apollo) hypothetical protein</fullName>
    </submittedName>
</protein>
<keyword evidence="2" id="KW-1185">Reference proteome</keyword>
<dbReference type="AlphaFoldDB" id="A0A8S3WXS5"/>
<comment type="caution">
    <text evidence="1">The sequence shown here is derived from an EMBL/GenBank/DDBJ whole genome shotgun (WGS) entry which is preliminary data.</text>
</comment>
<reference evidence="1" key="1">
    <citation type="submission" date="2021-04" db="EMBL/GenBank/DDBJ databases">
        <authorList>
            <person name="Tunstrom K."/>
        </authorList>
    </citation>
    <scope>NUCLEOTIDE SEQUENCE</scope>
</reference>
<dbReference type="EMBL" id="CAJQZP010000851">
    <property type="protein sequence ID" value="CAG4989263.1"/>
    <property type="molecule type" value="Genomic_DNA"/>
</dbReference>
<accession>A0A8S3WXS5</accession>
<organism evidence="1 2">
    <name type="scientific">Parnassius apollo</name>
    <name type="common">Apollo butterfly</name>
    <name type="synonym">Papilio apollo</name>
    <dbReference type="NCBI Taxonomy" id="110799"/>
    <lineage>
        <taxon>Eukaryota</taxon>
        <taxon>Metazoa</taxon>
        <taxon>Ecdysozoa</taxon>
        <taxon>Arthropoda</taxon>
        <taxon>Hexapoda</taxon>
        <taxon>Insecta</taxon>
        <taxon>Pterygota</taxon>
        <taxon>Neoptera</taxon>
        <taxon>Endopterygota</taxon>
        <taxon>Lepidoptera</taxon>
        <taxon>Glossata</taxon>
        <taxon>Ditrysia</taxon>
        <taxon>Papilionoidea</taxon>
        <taxon>Papilionidae</taxon>
        <taxon>Parnassiinae</taxon>
        <taxon>Parnassini</taxon>
        <taxon>Parnassius</taxon>
        <taxon>Parnassius</taxon>
    </lineage>
</organism>